<comment type="caution">
    <text evidence="2">The sequence shown here is derived from an EMBL/GenBank/DDBJ whole genome shotgun (WGS) entry which is preliminary data.</text>
</comment>
<feature type="transmembrane region" description="Helical" evidence="1">
    <location>
        <begin position="145"/>
        <end position="165"/>
    </location>
</feature>
<accession>A0A4T2A0S1</accession>
<dbReference type="OrthoDB" id="9770040at2"/>
<feature type="transmembrane region" description="Helical" evidence="1">
    <location>
        <begin position="177"/>
        <end position="196"/>
    </location>
</feature>
<feature type="transmembrane region" description="Helical" evidence="1">
    <location>
        <begin position="20"/>
        <end position="43"/>
    </location>
</feature>
<feature type="transmembrane region" description="Helical" evidence="1">
    <location>
        <begin position="63"/>
        <end position="80"/>
    </location>
</feature>
<name>A0A4T2A0S1_9PSED</name>
<organism evidence="2 3">
    <name type="scientific">Pseudomonas leptonychotis</name>
    <dbReference type="NCBI Taxonomy" id="2448482"/>
    <lineage>
        <taxon>Bacteria</taxon>
        <taxon>Pseudomonadati</taxon>
        <taxon>Pseudomonadota</taxon>
        <taxon>Gammaproteobacteria</taxon>
        <taxon>Pseudomonadales</taxon>
        <taxon>Pseudomonadaceae</taxon>
        <taxon>Pseudomonas</taxon>
    </lineage>
</organism>
<feature type="transmembrane region" description="Helical" evidence="1">
    <location>
        <begin position="302"/>
        <end position="325"/>
    </location>
</feature>
<evidence type="ECO:0000313" key="3">
    <source>
        <dbReference type="Proteomes" id="UP000307541"/>
    </source>
</evidence>
<evidence type="ECO:0000313" key="2">
    <source>
        <dbReference type="EMBL" id="TIH10583.1"/>
    </source>
</evidence>
<feature type="transmembrane region" description="Helical" evidence="1">
    <location>
        <begin position="271"/>
        <end position="296"/>
    </location>
</feature>
<keyword evidence="1" id="KW-1133">Transmembrane helix</keyword>
<dbReference type="Pfam" id="PF05940">
    <property type="entry name" value="NnrS"/>
    <property type="match status" value="1"/>
</dbReference>
<sequence>MWLRDRQQELSIAPLWRLGFRPFFLAGAVFAVLAIGLWAAALWGLLPGWQPVGGSLAWHRHELPFGFAVAIIAGFLLTAVQNWTGRPGLSGWPLVALFGLWLLARLAWLLGAPLPLLLALQLPFLPLLALVLGRQLWRVRQWRNFPLVAVVLLMAACEWLLLYGLAVGDDSLQRRGALAGLWLIGALVSVIGGRVMPFFTQRGLNRPQPFAPRPRLDVVTLLASLALALLFASGLALQPQSWMAPLVLGLAGLHVMRLWHWYDAGIWRVPLLWSLHLAYAWLPLALLGLAAWSLGWLSNVSLAYHALALGCVGGAILAMLARVSLGHTGRPLQPPAVIGWAFAMLQLGALARVLLVPFAPMLGLGLSSLLWMAAFALFLRYYAAMFWTARVDGQPG</sequence>
<feature type="transmembrane region" description="Helical" evidence="1">
    <location>
        <begin position="92"/>
        <end position="110"/>
    </location>
</feature>
<feature type="transmembrane region" description="Helical" evidence="1">
    <location>
        <begin position="216"/>
        <end position="236"/>
    </location>
</feature>
<reference evidence="2 3" key="1">
    <citation type="submission" date="2018-10" db="EMBL/GenBank/DDBJ databases">
        <title>Pseudomonas leptonychotis sp. nov., isolated from Weddell seals in Antarctica.</title>
        <authorList>
            <person name="Novakova D."/>
            <person name="Svec P."/>
            <person name="Kralova S."/>
            <person name="Kristofova L."/>
            <person name="Zeman M."/>
            <person name="Pantucek R."/>
            <person name="Maslanova I."/>
            <person name="Sedlacek I."/>
        </authorList>
    </citation>
    <scope>NUCLEOTIDE SEQUENCE [LARGE SCALE GENOMIC DNA]</scope>
    <source>
        <strain evidence="2 3">CCM 8849</strain>
    </source>
</reference>
<dbReference type="AlphaFoldDB" id="A0A4T2A0S1"/>
<keyword evidence="3" id="KW-1185">Reference proteome</keyword>
<keyword evidence="1" id="KW-0472">Membrane</keyword>
<protein>
    <submittedName>
        <fullName evidence="2">NnrS family protein</fullName>
    </submittedName>
</protein>
<keyword evidence="1" id="KW-0812">Transmembrane</keyword>
<feature type="transmembrane region" description="Helical" evidence="1">
    <location>
        <begin position="361"/>
        <end position="382"/>
    </location>
</feature>
<dbReference type="RefSeq" id="WP_136663863.1">
    <property type="nucleotide sequence ID" value="NZ_RFLV01000001.1"/>
</dbReference>
<dbReference type="InterPro" id="IPR010266">
    <property type="entry name" value="NnrS"/>
</dbReference>
<gene>
    <name evidence="2" type="ORF">D8779_07890</name>
</gene>
<feature type="transmembrane region" description="Helical" evidence="1">
    <location>
        <begin position="242"/>
        <end position="259"/>
    </location>
</feature>
<proteinExistence type="predicted"/>
<dbReference type="EMBL" id="RFLV01000001">
    <property type="protein sequence ID" value="TIH10583.1"/>
    <property type="molecule type" value="Genomic_DNA"/>
</dbReference>
<evidence type="ECO:0000256" key="1">
    <source>
        <dbReference type="SAM" id="Phobius"/>
    </source>
</evidence>
<dbReference type="Proteomes" id="UP000307541">
    <property type="component" value="Unassembled WGS sequence"/>
</dbReference>
<feature type="transmembrane region" description="Helical" evidence="1">
    <location>
        <begin position="116"/>
        <end position="133"/>
    </location>
</feature>
<feature type="transmembrane region" description="Helical" evidence="1">
    <location>
        <begin position="337"/>
        <end position="355"/>
    </location>
</feature>